<keyword evidence="3" id="KW-0813">Transport</keyword>
<proteinExistence type="inferred from homology"/>
<evidence type="ECO:0000256" key="1">
    <source>
        <dbReference type="ARBA" id="ARBA00004141"/>
    </source>
</evidence>
<feature type="transmembrane region" description="Helical" evidence="8">
    <location>
        <begin position="47"/>
        <end position="64"/>
    </location>
</feature>
<evidence type="ECO:0000313" key="11">
    <source>
        <dbReference type="EMBL" id="QBO36400.1"/>
    </source>
</evidence>
<dbReference type="Proteomes" id="UP000292886">
    <property type="component" value="Chromosome"/>
</dbReference>
<dbReference type="InterPro" id="IPR036837">
    <property type="entry name" value="Cation_efflux_CTD_sf"/>
</dbReference>
<dbReference type="KEGG" id="wei:EQG49_07945"/>
<dbReference type="InterPro" id="IPR002524">
    <property type="entry name" value="Cation_efflux"/>
</dbReference>
<dbReference type="SUPFAM" id="SSF161111">
    <property type="entry name" value="Cation efflux protein transmembrane domain-like"/>
    <property type="match status" value="1"/>
</dbReference>
<name>A0A4P6YUH9_9LACO</name>
<feature type="transmembrane region" description="Helical" evidence="8">
    <location>
        <begin position="115"/>
        <end position="138"/>
    </location>
</feature>
<reference evidence="12" key="1">
    <citation type="submission" date="2019-03" db="EMBL/GenBank/DDBJ databases">
        <title>Weissella sp. 26KH-42 Genome sequencing.</title>
        <authorList>
            <person name="Heo J."/>
            <person name="Kim S.-J."/>
            <person name="Kim J.-S."/>
            <person name="Hong S.-B."/>
            <person name="Kwon S.-W."/>
        </authorList>
    </citation>
    <scope>NUCLEOTIDE SEQUENCE [LARGE SCALE GENOMIC DNA]</scope>
    <source>
        <strain evidence="12">26KH-42</strain>
    </source>
</reference>
<keyword evidence="7 8" id="KW-0472">Membrane</keyword>
<feature type="transmembrane region" description="Helical" evidence="8">
    <location>
        <begin position="150"/>
        <end position="177"/>
    </location>
</feature>
<evidence type="ECO:0000313" key="12">
    <source>
        <dbReference type="Proteomes" id="UP000292886"/>
    </source>
</evidence>
<keyword evidence="12" id="KW-1185">Reference proteome</keyword>
<evidence type="ECO:0000256" key="4">
    <source>
        <dbReference type="ARBA" id="ARBA00022692"/>
    </source>
</evidence>
<comment type="similarity">
    <text evidence="2">Belongs to the cation diffusion facilitator (CDF) transporter (TC 2.A.4) family. SLC30A subfamily.</text>
</comment>
<keyword evidence="6" id="KW-0406">Ion transport</keyword>
<dbReference type="Pfam" id="PF16916">
    <property type="entry name" value="ZT_dimer"/>
    <property type="match status" value="1"/>
</dbReference>
<dbReference type="InterPro" id="IPR027470">
    <property type="entry name" value="Cation_efflux_CTD"/>
</dbReference>
<dbReference type="InterPro" id="IPR027469">
    <property type="entry name" value="Cation_efflux_TMD_sf"/>
</dbReference>
<dbReference type="SUPFAM" id="SSF160240">
    <property type="entry name" value="Cation efflux protein cytoplasmic domain-like"/>
    <property type="match status" value="1"/>
</dbReference>
<evidence type="ECO:0000256" key="5">
    <source>
        <dbReference type="ARBA" id="ARBA00022989"/>
    </source>
</evidence>
<evidence type="ECO:0000256" key="6">
    <source>
        <dbReference type="ARBA" id="ARBA00023065"/>
    </source>
</evidence>
<gene>
    <name evidence="11" type="ORF">EQG49_07945</name>
</gene>
<feature type="domain" description="Cation efflux protein cytoplasmic" evidence="10">
    <location>
        <begin position="212"/>
        <end position="286"/>
    </location>
</feature>
<feature type="transmembrane region" description="Helical" evidence="8">
    <location>
        <begin position="84"/>
        <end position="103"/>
    </location>
</feature>
<dbReference type="NCBIfam" id="TIGR01297">
    <property type="entry name" value="CDF"/>
    <property type="match status" value="1"/>
</dbReference>
<protein>
    <submittedName>
        <fullName evidence="11">Cation transporter</fullName>
    </submittedName>
</protein>
<comment type="subcellular location">
    <subcellularLocation>
        <location evidence="1">Membrane</location>
        <topology evidence="1">Multi-pass membrane protein</topology>
    </subcellularLocation>
</comment>
<feature type="transmembrane region" description="Helical" evidence="8">
    <location>
        <begin position="21"/>
        <end position="41"/>
    </location>
</feature>
<dbReference type="PANTHER" id="PTHR11562:SF17">
    <property type="entry name" value="RE54080P-RELATED"/>
    <property type="match status" value="1"/>
</dbReference>
<dbReference type="EMBL" id="CP037940">
    <property type="protein sequence ID" value="QBO36400.1"/>
    <property type="molecule type" value="Genomic_DNA"/>
</dbReference>
<dbReference type="RefSeq" id="WP_133363477.1">
    <property type="nucleotide sequence ID" value="NZ_CP037940.1"/>
</dbReference>
<evidence type="ECO:0000259" key="9">
    <source>
        <dbReference type="Pfam" id="PF01545"/>
    </source>
</evidence>
<dbReference type="GO" id="GO:0005886">
    <property type="term" value="C:plasma membrane"/>
    <property type="evidence" value="ECO:0007669"/>
    <property type="project" value="TreeGrafter"/>
</dbReference>
<dbReference type="InterPro" id="IPR050681">
    <property type="entry name" value="CDF/SLC30A"/>
</dbReference>
<dbReference type="AlphaFoldDB" id="A0A4P6YUH9"/>
<dbReference type="InterPro" id="IPR058533">
    <property type="entry name" value="Cation_efflux_TM"/>
</dbReference>
<evidence type="ECO:0000259" key="10">
    <source>
        <dbReference type="Pfam" id="PF16916"/>
    </source>
</evidence>
<dbReference type="GO" id="GO:0005385">
    <property type="term" value="F:zinc ion transmembrane transporter activity"/>
    <property type="evidence" value="ECO:0007669"/>
    <property type="project" value="TreeGrafter"/>
</dbReference>
<organism evidence="11 12">
    <name type="scientific">Periweissella cryptocerci</name>
    <dbReference type="NCBI Taxonomy" id="2506420"/>
    <lineage>
        <taxon>Bacteria</taxon>
        <taxon>Bacillati</taxon>
        <taxon>Bacillota</taxon>
        <taxon>Bacilli</taxon>
        <taxon>Lactobacillales</taxon>
        <taxon>Lactobacillaceae</taxon>
        <taxon>Periweissella</taxon>
    </lineage>
</organism>
<evidence type="ECO:0000256" key="8">
    <source>
        <dbReference type="SAM" id="Phobius"/>
    </source>
</evidence>
<feature type="domain" description="Cation efflux protein transmembrane" evidence="9">
    <location>
        <begin position="20"/>
        <end position="208"/>
    </location>
</feature>
<dbReference type="Pfam" id="PF01545">
    <property type="entry name" value="Cation_efflux"/>
    <property type="match status" value="1"/>
</dbReference>
<keyword evidence="4 8" id="KW-0812">Transmembrane</keyword>
<dbReference type="OrthoDB" id="9809646at2"/>
<evidence type="ECO:0000256" key="3">
    <source>
        <dbReference type="ARBA" id="ARBA00022448"/>
    </source>
</evidence>
<keyword evidence="5 8" id="KW-1133">Transmembrane helix</keyword>
<dbReference type="PANTHER" id="PTHR11562">
    <property type="entry name" value="CATION EFFLUX PROTEIN/ ZINC TRANSPORTER"/>
    <property type="match status" value="1"/>
</dbReference>
<sequence length="302" mass="33423">MQEHEHGTGTEMTGKKFFTVTILNLVITAVEIIGGVLSGSLALLSDAFHNLGDSLAIVLGYIAFKISLRGQNVKQTYGYKRAQILAAFINAIFLVGLSIFLIIEAIERFWHPSPLNADLMLIVAVVGLIANVASALLLKGGSEHNLNQRATFLHILSDALSSVGVIVAGVLIALFNWVWLDPLVTLLVMAYILKEVWPVVKQTVKILMQATPDLDFCAIQADIDVIPGVMGSHHYHAWQVDEEAVMFSLHVNLQDMLLSDAEVIYDEINRLLMEKYDIKHVTIQAEVHRGEQEGMIDEEEQI</sequence>
<dbReference type="Gene3D" id="1.20.1510.10">
    <property type="entry name" value="Cation efflux protein transmembrane domain"/>
    <property type="match status" value="1"/>
</dbReference>
<evidence type="ECO:0000256" key="2">
    <source>
        <dbReference type="ARBA" id="ARBA00008873"/>
    </source>
</evidence>
<evidence type="ECO:0000256" key="7">
    <source>
        <dbReference type="ARBA" id="ARBA00023136"/>
    </source>
</evidence>
<accession>A0A4P6YUH9</accession>